<keyword evidence="4" id="KW-1185">Reference proteome</keyword>
<dbReference type="RefSeq" id="WP_194707881.1">
    <property type="nucleotide sequence ID" value="NZ_JADKPN010000010.1"/>
</dbReference>
<feature type="region of interest" description="Disordered" evidence="1">
    <location>
        <begin position="242"/>
        <end position="264"/>
    </location>
</feature>
<evidence type="ECO:0000313" key="4">
    <source>
        <dbReference type="Proteomes" id="UP000640489"/>
    </source>
</evidence>
<reference evidence="3" key="1">
    <citation type="submission" date="2020-11" db="EMBL/GenBank/DDBJ databases">
        <title>Nocardioides sp. nov., isolated from Soil of Cynanchum wilfordii Hemsley rhizosphere.</title>
        <authorList>
            <person name="Lee J.-S."/>
            <person name="Suh M.K."/>
            <person name="Kim J.-S."/>
        </authorList>
    </citation>
    <scope>NUCLEOTIDE SEQUENCE</scope>
    <source>
        <strain evidence="3">KCTC 19275</strain>
    </source>
</reference>
<feature type="transmembrane region" description="Helical" evidence="2">
    <location>
        <begin position="48"/>
        <end position="70"/>
    </location>
</feature>
<feature type="compositionally biased region" description="Acidic residues" evidence="1">
    <location>
        <begin position="1"/>
        <end position="12"/>
    </location>
</feature>
<organism evidence="3 4">
    <name type="scientific">Nocardioides islandensis</name>
    <dbReference type="NCBI Taxonomy" id="433663"/>
    <lineage>
        <taxon>Bacteria</taxon>
        <taxon>Bacillati</taxon>
        <taxon>Actinomycetota</taxon>
        <taxon>Actinomycetes</taxon>
        <taxon>Propionibacteriales</taxon>
        <taxon>Nocardioidaceae</taxon>
        <taxon>Nocardioides</taxon>
    </lineage>
</organism>
<dbReference type="AlphaFoldDB" id="A0A930YJ61"/>
<accession>A0A930YJ61</accession>
<name>A0A930YJ61_9ACTN</name>
<dbReference type="EMBL" id="JADKPN010000010">
    <property type="protein sequence ID" value="MBF4764699.1"/>
    <property type="molecule type" value="Genomic_DNA"/>
</dbReference>
<protein>
    <submittedName>
        <fullName evidence="3">Uncharacterized protein</fullName>
    </submittedName>
</protein>
<dbReference type="Proteomes" id="UP000640489">
    <property type="component" value="Unassembled WGS sequence"/>
</dbReference>
<evidence type="ECO:0000313" key="3">
    <source>
        <dbReference type="EMBL" id="MBF4764699.1"/>
    </source>
</evidence>
<evidence type="ECO:0000256" key="1">
    <source>
        <dbReference type="SAM" id="MobiDB-lite"/>
    </source>
</evidence>
<gene>
    <name evidence="3" type="ORF">ISU07_16325</name>
</gene>
<feature type="compositionally biased region" description="Low complexity" evidence="1">
    <location>
        <begin position="254"/>
        <end position="263"/>
    </location>
</feature>
<keyword evidence="2" id="KW-0472">Membrane</keyword>
<evidence type="ECO:0000256" key="2">
    <source>
        <dbReference type="SAM" id="Phobius"/>
    </source>
</evidence>
<proteinExistence type="predicted"/>
<sequence>MADDEPPTDPADDAPPGPVDKPKPAPVEMAQPSPAGWRRIPGLRRFRTAGAAIAATVGVVTAIFGAYVGYRSLPEPVSLADWQRQVNSVCEQSGAELRDPLRDLGDTVQNVGVLIASGEYRPASADLVTTARDLQDNADAYKAYVGQVRALERPDDRRVDAFIDAGAAFYKKIDAIATDLLASSSLVATIPADGSDAQAIAAAVASLQTAVEDLAAWQASTNVTYQRTVLALDLEQCPGWNDTGKPLPLPTPAPSSTAPAGGLDPTAEAVARSVGISPDQCRPIGAPVDNPGATAQLNCEVDGLERDPAILGFDSEASLRTWFNVQATKRANCGAGESAEYPIPAEWDEAGRIKCYRRDADWYRIDVMLPSRLAGIGAEARGPTALERWLRDFVRLLD</sequence>
<keyword evidence="2" id="KW-1133">Transmembrane helix</keyword>
<comment type="caution">
    <text evidence="3">The sequence shown here is derived from an EMBL/GenBank/DDBJ whole genome shotgun (WGS) entry which is preliminary data.</text>
</comment>
<feature type="region of interest" description="Disordered" evidence="1">
    <location>
        <begin position="1"/>
        <end position="39"/>
    </location>
</feature>
<keyword evidence="2" id="KW-0812">Transmembrane</keyword>